<dbReference type="EMBL" id="GL988045">
    <property type="protein sequence ID" value="EGS18616.1"/>
    <property type="molecule type" value="Genomic_DNA"/>
</dbReference>
<dbReference type="GeneID" id="18259259"/>
<evidence type="ECO:0000313" key="3">
    <source>
        <dbReference type="Proteomes" id="UP000008066"/>
    </source>
</evidence>
<dbReference type="AlphaFoldDB" id="G0SDL5"/>
<dbReference type="OrthoDB" id="21463at2759"/>
<dbReference type="eggNOG" id="KOG3162">
    <property type="taxonomic scope" value="Eukaryota"/>
</dbReference>
<dbReference type="RefSeq" id="XP_006695561.1">
    <property type="nucleotide sequence ID" value="XM_006695498.1"/>
</dbReference>
<dbReference type="STRING" id="759272.G0SDL5"/>
<protein>
    <submittedName>
        <fullName evidence="2">Uncharacterized protein</fullName>
    </submittedName>
</protein>
<reference evidence="2 3" key="1">
    <citation type="journal article" date="2011" name="Cell">
        <title>Insight into structure and assembly of the nuclear pore complex by utilizing the genome of a eukaryotic thermophile.</title>
        <authorList>
            <person name="Amlacher S."/>
            <person name="Sarges P."/>
            <person name="Flemming D."/>
            <person name="van Noort V."/>
            <person name="Kunze R."/>
            <person name="Devos D.P."/>
            <person name="Arumugam M."/>
            <person name="Bork P."/>
            <person name="Hurt E."/>
        </authorList>
    </citation>
    <scope>NUCLEOTIDE SEQUENCE [LARGE SCALE GENOMIC DNA]</scope>
    <source>
        <strain evidence="3">DSM 1495 / CBS 144.50 / IMI 039719</strain>
    </source>
</reference>
<dbReference type="Proteomes" id="UP000008066">
    <property type="component" value="Unassembled WGS sequence"/>
</dbReference>
<sequence length="174" mass="19833">MSCRHSFSSALRHVHSGLVQQQSKTFSTSASVAALNKGLFPQSNTSNQTTRNTKQTWTTRSNPTDALQSIISERAERGAAPTLEEQRQMMAQQSTGSGARDLRISQMTDNYMRQMPRRWKVGDVYAPKDLSPLEMKKWKSRQSKKQDIVDLLGFNPIDNYKACFSPLWTRMMRT</sequence>
<keyword evidence="3" id="KW-1185">Reference proteome</keyword>
<proteinExistence type="predicted"/>
<evidence type="ECO:0000313" key="2">
    <source>
        <dbReference type="EMBL" id="EGS18616.1"/>
    </source>
</evidence>
<evidence type="ECO:0000256" key="1">
    <source>
        <dbReference type="SAM" id="MobiDB-lite"/>
    </source>
</evidence>
<organism evidence="3">
    <name type="scientific">Chaetomium thermophilum (strain DSM 1495 / CBS 144.50 / IMI 039719)</name>
    <name type="common">Thermochaetoides thermophila</name>
    <dbReference type="NCBI Taxonomy" id="759272"/>
    <lineage>
        <taxon>Eukaryota</taxon>
        <taxon>Fungi</taxon>
        <taxon>Dikarya</taxon>
        <taxon>Ascomycota</taxon>
        <taxon>Pezizomycotina</taxon>
        <taxon>Sordariomycetes</taxon>
        <taxon>Sordariomycetidae</taxon>
        <taxon>Sordariales</taxon>
        <taxon>Chaetomiaceae</taxon>
        <taxon>Thermochaetoides</taxon>
    </lineage>
</organism>
<feature type="compositionally biased region" description="Low complexity" evidence="1">
    <location>
        <begin position="42"/>
        <end position="60"/>
    </location>
</feature>
<dbReference type="HOGENOM" id="CLU_082177_0_0_1"/>
<gene>
    <name evidence="2" type="ORF">CTHT_0052210</name>
</gene>
<dbReference type="KEGG" id="cthr:CTHT_0052210"/>
<accession>G0SDL5</accession>
<feature type="region of interest" description="Disordered" evidence="1">
    <location>
        <begin position="40"/>
        <end position="62"/>
    </location>
</feature>
<name>G0SDL5_CHATD</name>